<feature type="binding site" evidence="6">
    <location>
        <position position="157"/>
    </location>
    <ligand>
        <name>Na(+)</name>
        <dbReference type="ChEBI" id="CHEBI:29101"/>
        <label>1</label>
    </ligand>
</feature>
<dbReference type="PANTHER" id="PTHR11616:SF325">
    <property type="entry name" value="TRANSPORTER"/>
    <property type="match status" value="1"/>
</dbReference>
<comment type="caution">
    <text evidence="8">The sequence shown here is derived from an EMBL/GenBank/DDBJ whole genome shotgun (WGS) entry which is preliminary data.</text>
</comment>
<keyword evidence="3 7" id="KW-0812">Transmembrane</keyword>
<organism evidence="8 9">
    <name type="scientific">Paralvinella palmiformis</name>
    <dbReference type="NCBI Taxonomy" id="53620"/>
    <lineage>
        <taxon>Eukaryota</taxon>
        <taxon>Metazoa</taxon>
        <taxon>Spiralia</taxon>
        <taxon>Lophotrochozoa</taxon>
        <taxon>Annelida</taxon>
        <taxon>Polychaeta</taxon>
        <taxon>Sedentaria</taxon>
        <taxon>Canalipalpata</taxon>
        <taxon>Terebellida</taxon>
        <taxon>Terebelliformia</taxon>
        <taxon>Alvinellidae</taxon>
        <taxon>Paralvinella</taxon>
    </lineage>
</organism>
<feature type="transmembrane region" description="Helical" evidence="7">
    <location>
        <begin position="139"/>
        <end position="156"/>
    </location>
</feature>
<keyword evidence="4 7" id="KW-1133">Transmembrane helix</keyword>
<proteinExistence type="predicted"/>
<accession>A0AAD9JIF5</accession>
<feature type="binding site" evidence="6">
    <location>
        <position position="158"/>
    </location>
    <ligand>
        <name>Na(+)</name>
        <dbReference type="ChEBI" id="CHEBI:29101"/>
        <label>1</label>
    </ligand>
</feature>
<evidence type="ECO:0000256" key="3">
    <source>
        <dbReference type="ARBA" id="ARBA00022692"/>
    </source>
</evidence>
<dbReference type="PRINTS" id="PR00176">
    <property type="entry name" value="NANEUSMPORT"/>
</dbReference>
<dbReference type="GO" id="GO:0006865">
    <property type="term" value="P:amino acid transport"/>
    <property type="evidence" value="ECO:0007669"/>
    <property type="project" value="TreeGrafter"/>
</dbReference>
<feature type="binding site" evidence="6">
    <location>
        <position position="68"/>
    </location>
    <ligand>
        <name>Na(+)</name>
        <dbReference type="ChEBI" id="CHEBI:29101"/>
        <label>1</label>
    </ligand>
</feature>
<feature type="transmembrane region" description="Helical" evidence="7">
    <location>
        <begin position="228"/>
        <end position="255"/>
    </location>
</feature>
<keyword evidence="5 7" id="KW-0472">Membrane</keyword>
<evidence type="ECO:0000256" key="2">
    <source>
        <dbReference type="ARBA" id="ARBA00022448"/>
    </source>
</evidence>
<dbReference type="GO" id="GO:0046872">
    <property type="term" value="F:metal ion binding"/>
    <property type="evidence" value="ECO:0007669"/>
    <property type="project" value="UniProtKB-KW"/>
</dbReference>
<gene>
    <name evidence="8" type="ORF">LSH36_301g00026</name>
</gene>
<feature type="transmembrane region" description="Helical" evidence="7">
    <location>
        <begin position="21"/>
        <end position="45"/>
    </location>
</feature>
<dbReference type="AlphaFoldDB" id="A0AAD9JIF5"/>
<sequence length="320" mass="35610">MSRRSSPRPHAVMYFTATSPYILMTILLIRGVTLPGAIDGIKFYVIPDWKKLADTKVWVDAGTQIFFSYSISLGALTALGSFNKWNHNCWRDALIFACTNSGTSFFSGFVIFSVLGFMAHEHGVDVSKVAESAVSEMPIAPLWSVLFFLMIILLGLDSQFVGVEGFITAIVDVFPRQLRKGHRKELFIAIVCLISFFIGLSMVAKVIFGMCIYSYSELTYNRTYHYPIWAISIGWILACSSVIMIPLTVFGQLAMESGSFTQRIRKLIRPRLQAHQMRPNDDPKDLVGCPGIIDSSMVCGMKQAGGTTVLLNEEIKKTSV</sequence>
<evidence type="ECO:0000313" key="8">
    <source>
        <dbReference type="EMBL" id="KAK2153291.1"/>
    </source>
</evidence>
<name>A0AAD9JIF5_9ANNE</name>
<dbReference type="Proteomes" id="UP001208570">
    <property type="component" value="Unassembled WGS sequence"/>
</dbReference>
<evidence type="ECO:0000256" key="7">
    <source>
        <dbReference type="SAM" id="Phobius"/>
    </source>
</evidence>
<evidence type="ECO:0000256" key="5">
    <source>
        <dbReference type="ARBA" id="ARBA00023136"/>
    </source>
</evidence>
<dbReference type="PANTHER" id="PTHR11616">
    <property type="entry name" value="SODIUM/CHLORIDE DEPENDENT TRANSPORTER"/>
    <property type="match status" value="1"/>
</dbReference>
<dbReference type="PROSITE" id="PS50267">
    <property type="entry name" value="NA_NEUROTRAN_SYMP_3"/>
    <property type="match status" value="1"/>
</dbReference>
<dbReference type="GO" id="GO:0005886">
    <property type="term" value="C:plasma membrane"/>
    <property type="evidence" value="ECO:0007669"/>
    <property type="project" value="TreeGrafter"/>
</dbReference>
<evidence type="ECO:0000256" key="6">
    <source>
        <dbReference type="PIRSR" id="PIRSR600175-1"/>
    </source>
</evidence>
<dbReference type="SUPFAM" id="SSF161070">
    <property type="entry name" value="SNF-like"/>
    <property type="match status" value="1"/>
</dbReference>
<evidence type="ECO:0000313" key="9">
    <source>
        <dbReference type="Proteomes" id="UP001208570"/>
    </source>
</evidence>
<feature type="transmembrane region" description="Helical" evidence="7">
    <location>
        <begin position="94"/>
        <end position="119"/>
    </location>
</feature>
<dbReference type="EMBL" id="JAODUP010000301">
    <property type="protein sequence ID" value="KAK2153291.1"/>
    <property type="molecule type" value="Genomic_DNA"/>
</dbReference>
<feature type="binding site" evidence="6">
    <location>
        <position position="154"/>
    </location>
    <ligand>
        <name>Na(+)</name>
        <dbReference type="ChEBI" id="CHEBI:29101"/>
        <label>1</label>
    </ligand>
</feature>
<dbReference type="InterPro" id="IPR037272">
    <property type="entry name" value="SNS_sf"/>
</dbReference>
<dbReference type="GO" id="GO:0035725">
    <property type="term" value="P:sodium ion transmembrane transport"/>
    <property type="evidence" value="ECO:0007669"/>
    <property type="project" value="TreeGrafter"/>
</dbReference>
<feature type="transmembrane region" description="Helical" evidence="7">
    <location>
        <begin position="186"/>
        <end position="216"/>
    </location>
</feature>
<keyword evidence="6" id="KW-0915">Sodium</keyword>
<evidence type="ECO:0000256" key="1">
    <source>
        <dbReference type="ARBA" id="ARBA00004141"/>
    </source>
</evidence>
<keyword evidence="6" id="KW-0479">Metal-binding</keyword>
<dbReference type="InterPro" id="IPR000175">
    <property type="entry name" value="Na/ntran_symport"/>
</dbReference>
<keyword evidence="2" id="KW-0813">Transport</keyword>
<evidence type="ECO:0000256" key="4">
    <source>
        <dbReference type="ARBA" id="ARBA00022989"/>
    </source>
</evidence>
<keyword evidence="9" id="KW-1185">Reference proteome</keyword>
<protein>
    <submittedName>
        <fullName evidence="8">Uncharacterized protein</fullName>
    </submittedName>
</protein>
<dbReference type="Pfam" id="PF00209">
    <property type="entry name" value="SNF"/>
    <property type="match status" value="2"/>
</dbReference>
<comment type="subcellular location">
    <subcellularLocation>
        <location evidence="1">Membrane</location>
        <topology evidence="1">Multi-pass membrane protein</topology>
    </subcellularLocation>
</comment>
<feature type="binding site" evidence="6">
    <location>
        <position position="100"/>
    </location>
    <ligand>
        <name>Na(+)</name>
        <dbReference type="ChEBI" id="CHEBI:29101"/>
        <label>1</label>
    </ligand>
</feature>
<feature type="transmembrane region" description="Helical" evidence="7">
    <location>
        <begin position="65"/>
        <end position="82"/>
    </location>
</feature>
<reference evidence="8" key="1">
    <citation type="journal article" date="2023" name="Mol. Biol. Evol.">
        <title>Third-Generation Sequencing Reveals the Adaptive Role of the Epigenome in Three Deep-Sea Polychaetes.</title>
        <authorList>
            <person name="Perez M."/>
            <person name="Aroh O."/>
            <person name="Sun Y."/>
            <person name="Lan Y."/>
            <person name="Juniper S.K."/>
            <person name="Young C.R."/>
            <person name="Angers B."/>
            <person name="Qian P.Y."/>
        </authorList>
    </citation>
    <scope>NUCLEOTIDE SEQUENCE</scope>
    <source>
        <strain evidence="8">P08H-3</strain>
    </source>
</reference>